<keyword evidence="8" id="KW-1185">Reference proteome</keyword>
<dbReference type="InterPro" id="IPR038330">
    <property type="entry name" value="TspO/MBR-related_sf"/>
</dbReference>
<evidence type="ECO:0000256" key="2">
    <source>
        <dbReference type="ARBA" id="ARBA00007524"/>
    </source>
</evidence>
<evidence type="ECO:0000256" key="6">
    <source>
        <dbReference type="SAM" id="Phobius"/>
    </source>
</evidence>
<keyword evidence="4 6" id="KW-1133">Transmembrane helix</keyword>
<sequence>MDPSSTIPTEHARTADLVRQVTVLVGSLVAIAGALVGSGAAGGESQTEVGDGALAADATLVAPAGPAFSIWSVIYTGLLAYAVWQALPSRRTDARQRRVGWLVLASMVLNAAWIAVVQADALVWSVPVIVALLVVLAVVHVRLVASRASGLLERVVLDGTLGLYLGWVCVATVANVAAVLTAEGLTVLALGPEAWAAVVLAVAALVGIGLAVHGRGRLAIGAAIAWGLAWIAVARSTGEPTSLTTAVAAATAAAAVVIATLMMRLRRDEDAGVMA</sequence>
<dbReference type="GO" id="GO:0016020">
    <property type="term" value="C:membrane"/>
    <property type="evidence" value="ECO:0007669"/>
    <property type="project" value="UniProtKB-SubCell"/>
</dbReference>
<dbReference type="InterPro" id="IPR004307">
    <property type="entry name" value="TspO_MBR"/>
</dbReference>
<dbReference type="AlphaFoldDB" id="A0A0A0BTK9"/>
<evidence type="ECO:0000256" key="1">
    <source>
        <dbReference type="ARBA" id="ARBA00004141"/>
    </source>
</evidence>
<feature type="transmembrane region" description="Helical" evidence="6">
    <location>
        <begin position="194"/>
        <end position="212"/>
    </location>
</feature>
<feature type="transmembrane region" description="Helical" evidence="6">
    <location>
        <begin position="68"/>
        <end position="87"/>
    </location>
</feature>
<dbReference type="RefSeq" id="WP_052426116.1">
    <property type="nucleotide sequence ID" value="NZ_AXCY01000027.1"/>
</dbReference>
<name>A0A0A0BTK9_9CELL</name>
<evidence type="ECO:0000313" key="8">
    <source>
        <dbReference type="Proteomes" id="UP000029839"/>
    </source>
</evidence>
<evidence type="ECO:0000256" key="4">
    <source>
        <dbReference type="ARBA" id="ARBA00022989"/>
    </source>
</evidence>
<organism evidence="7 8">
    <name type="scientific">Cellulomonas carbonis T26</name>
    <dbReference type="NCBI Taxonomy" id="947969"/>
    <lineage>
        <taxon>Bacteria</taxon>
        <taxon>Bacillati</taxon>
        <taxon>Actinomycetota</taxon>
        <taxon>Actinomycetes</taxon>
        <taxon>Micrococcales</taxon>
        <taxon>Cellulomonadaceae</taxon>
        <taxon>Cellulomonas</taxon>
    </lineage>
</organism>
<dbReference type="EMBL" id="AXCY01000027">
    <property type="protein sequence ID" value="KGM11236.1"/>
    <property type="molecule type" value="Genomic_DNA"/>
</dbReference>
<dbReference type="PANTHER" id="PTHR33802:SF1">
    <property type="entry name" value="XK-RELATED PROTEIN"/>
    <property type="match status" value="1"/>
</dbReference>
<comment type="similarity">
    <text evidence="2">Belongs to the TspO/BZRP family.</text>
</comment>
<dbReference type="PANTHER" id="PTHR33802">
    <property type="entry name" value="SI:CH211-161H7.5-RELATED"/>
    <property type="match status" value="1"/>
</dbReference>
<comment type="caution">
    <text evidence="7">The sequence shown here is derived from an EMBL/GenBank/DDBJ whole genome shotgun (WGS) entry which is preliminary data.</text>
</comment>
<dbReference type="Pfam" id="PF03073">
    <property type="entry name" value="TspO_MBR"/>
    <property type="match status" value="1"/>
</dbReference>
<feature type="transmembrane region" description="Helical" evidence="6">
    <location>
        <begin position="243"/>
        <end position="265"/>
    </location>
</feature>
<dbReference type="Gene3D" id="1.20.1260.100">
    <property type="entry name" value="TspO/MBR protein"/>
    <property type="match status" value="1"/>
</dbReference>
<dbReference type="OrthoDB" id="5189031at2"/>
<evidence type="ECO:0000256" key="3">
    <source>
        <dbReference type="ARBA" id="ARBA00022692"/>
    </source>
</evidence>
<dbReference type="Proteomes" id="UP000029839">
    <property type="component" value="Unassembled WGS sequence"/>
</dbReference>
<evidence type="ECO:0000313" key="7">
    <source>
        <dbReference type="EMBL" id="KGM11236.1"/>
    </source>
</evidence>
<protein>
    <submittedName>
        <fullName evidence="7">Membrane protein</fullName>
    </submittedName>
</protein>
<keyword evidence="3 6" id="KW-0812">Transmembrane</keyword>
<reference evidence="7 8" key="2">
    <citation type="journal article" date="2015" name="Stand. Genomic Sci.">
        <title>Draft genome sequence of Cellulomonas carbonis T26(T) and comparative analysis of six Cellulomonas genomes.</title>
        <authorList>
            <person name="Zhuang W."/>
            <person name="Zhang S."/>
            <person name="Xia X."/>
            <person name="Wang G."/>
        </authorList>
    </citation>
    <scope>NUCLEOTIDE SEQUENCE [LARGE SCALE GENOMIC DNA]</scope>
    <source>
        <strain evidence="7 8">T26</strain>
    </source>
</reference>
<feature type="transmembrane region" description="Helical" evidence="6">
    <location>
        <begin position="122"/>
        <end position="141"/>
    </location>
</feature>
<feature type="transmembrane region" description="Helical" evidence="6">
    <location>
        <begin position="21"/>
        <end position="41"/>
    </location>
</feature>
<proteinExistence type="inferred from homology"/>
<evidence type="ECO:0000256" key="5">
    <source>
        <dbReference type="ARBA" id="ARBA00023136"/>
    </source>
</evidence>
<feature type="transmembrane region" description="Helical" evidence="6">
    <location>
        <begin position="219"/>
        <end position="237"/>
    </location>
</feature>
<feature type="transmembrane region" description="Helical" evidence="6">
    <location>
        <begin position="161"/>
        <end position="182"/>
    </location>
</feature>
<gene>
    <name evidence="7" type="ORF">N868_11520</name>
</gene>
<reference evidence="7 8" key="1">
    <citation type="submission" date="2013-08" db="EMBL/GenBank/DDBJ databases">
        <title>Genome sequencing of Cellulomonas carbonis T26.</title>
        <authorList>
            <person name="Chen F."/>
            <person name="Li Y."/>
            <person name="Wang G."/>
        </authorList>
    </citation>
    <scope>NUCLEOTIDE SEQUENCE [LARGE SCALE GENOMIC DNA]</scope>
    <source>
        <strain evidence="7 8">T26</strain>
    </source>
</reference>
<keyword evidence="5 6" id="KW-0472">Membrane</keyword>
<comment type="subcellular location">
    <subcellularLocation>
        <location evidence="1">Membrane</location>
        <topology evidence="1">Multi-pass membrane protein</topology>
    </subcellularLocation>
</comment>
<feature type="transmembrane region" description="Helical" evidence="6">
    <location>
        <begin position="99"/>
        <end position="116"/>
    </location>
</feature>
<accession>A0A0A0BTK9</accession>